<name>A0ABQ8FDI7_9FUNG</name>
<sequence length="216" mass="22693">MLFTNLSTTLAILASIASPFVSARTDIAGVPGDIRPSSPSSYCKQFANAAPAQGAQFPKGQSCSSEIQGLIPGNDNMVSSLITVPEDGSKIDPAKDFTVTVLVIGLDSGFALDPDTQFLLAPQTLNPETGFIQGLVSLVIQQLGGTSAPDPRTFSFFQSFTEESSNGVFNFDVKAGTINSTGEFRICTMVSAASFQPVVMPVAQRGAQDDCIRVTI</sequence>
<feature type="signal peptide" evidence="1">
    <location>
        <begin position="1"/>
        <end position="23"/>
    </location>
</feature>
<dbReference type="EMBL" id="JAFCIX010000227">
    <property type="protein sequence ID" value="KAH6596399.1"/>
    <property type="molecule type" value="Genomic_DNA"/>
</dbReference>
<keyword evidence="1" id="KW-0732">Signal</keyword>
<gene>
    <name evidence="2" type="ORF">BASA50_005105</name>
</gene>
<evidence type="ECO:0000256" key="1">
    <source>
        <dbReference type="SAM" id="SignalP"/>
    </source>
</evidence>
<evidence type="ECO:0000313" key="2">
    <source>
        <dbReference type="EMBL" id="KAH6596399.1"/>
    </source>
</evidence>
<dbReference type="Proteomes" id="UP001648503">
    <property type="component" value="Unassembled WGS sequence"/>
</dbReference>
<accession>A0ABQ8FDI7</accession>
<dbReference type="PANTHER" id="PTHR34587">
    <property type="entry name" value="VWFA DOMAIN-CONTAINING PROTEIN"/>
    <property type="match status" value="1"/>
</dbReference>
<proteinExistence type="predicted"/>
<protein>
    <recommendedName>
        <fullName evidence="4">Ubiquitin 3 binding protein But2 C-terminal domain-containing protein</fullName>
    </recommendedName>
</protein>
<keyword evidence="3" id="KW-1185">Reference proteome</keyword>
<reference evidence="2 3" key="1">
    <citation type="submission" date="2021-02" db="EMBL/GenBank/DDBJ databases">
        <title>Variation within the Batrachochytrium salamandrivorans European outbreak.</title>
        <authorList>
            <person name="Kelly M."/>
            <person name="Pasmans F."/>
            <person name="Shea T.P."/>
            <person name="Munoz J.F."/>
            <person name="Carranza S."/>
            <person name="Cuomo C.A."/>
            <person name="Martel A."/>
        </authorList>
    </citation>
    <scope>NUCLEOTIDE SEQUENCE [LARGE SCALE GENOMIC DNA]</scope>
    <source>
        <strain evidence="2 3">AMFP18/2</strain>
    </source>
</reference>
<evidence type="ECO:0008006" key="4">
    <source>
        <dbReference type="Google" id="ProtNLM"/>
    </source>
</evidence>
<comment type="caution">
    <text evidence="2">The sequence shown here is derived from an EMBL/GenBank/DDBJ whole genome shotgun (WGS) entry which is preliminary data.</text>
</comment>
<dbReference type="InterPro" id="IPR053216">
    <property type="entry name" value="Appressorial_penetr-assoc"/>
</dbReference>
<organism evidence="2 3">
    <name type="scientific">Batrachochytrium salamandrivorans</name>
    <dbReference type="NCBI Taxonomy" id="1357716"/>
    <lineage>
        <taxon>Eukaryota</taxon>
        <taxon>Fungi</taxon>
        <taxon>Fungi incertae sedis</taxon>
        <taxon>Chytridiomycota</taxon>
        <taxon>Chytridiomycota incertae sedis</taxon>
        <taxon>Chytridiomycetes</taxon>
        <taxon>Rhizophydiales</taxon>
        <taxon>Rhizophydiales incertae sedis</taxon>
        <taxon>Batrachochytrium</taxon>
    </lineage>
</organism>
<dbReference type="PANTHER" id="PTHR34587:SF2">
    <property type="entry name" value="G-PROTEIN COUPLED RECEPTORS FAMILY 1 PROFILE DOMAIN-CONTAINING PROTEIN"/>
    <property type="match status" value="1"/>
</dbReference>
<evidence type="ECO:0000313" key="3">
    <source>
        <dbReference type="Proteomes" id="UP001648503"/>
    </source>
</evidence>
<feature type="chain" id="PRO_5045834026" description="Ubiquitin 3 binding protein But2 C-terminal domain-containing protein" evidence="1">
    <location>
        <begin position="24"/>
        <end position="216"/>
    </location>
</feature>